<name>A0A5J5C295_9ASTE</name>
<protein>
    <recommendedName>
        <fullName evidence="1">DUF1771 domain-containing protein</fullName>
    </recommendedName>
</protein>
<dbReference type="SMART" id="SM01162">
    <property type="entry name" value="DUF1771"/>
    <property type="match status" value="1"/>
</dbReference>
<evidence type="ECO:0000313" key="3">
    <source>
        <dbReference type="Proteomes" id="UP000325577"/>
    </source>
</evidence>
<gene>
    <name evidence="2" type="ORF">F0562_001119</name>
</gene>
<dbReference type="OrthoDB" id="3231855at2759"/>
<organism evidence="2 3">
    <name type="scientific">Nyssa sinensis</name>
    <dbReference type="NCBI Taxonomy" id="561372"/>
    <lineage>
        <taxon>Eukaryota</taxon>
        <taxon>Viridiplantae</taxon>
        <taxon>Streptophyta</taxon>
        <taxon>Embryophyta</taxon>
        <taxon>Tracheophyta</taxon>
        <taxon>Spermatophyta</taxon>
        <taxon>Magnoliopsida</taxon>
        <taxon>eudicotyledons</taxon>
        <taxon>Gunneridae</taxon>
        <taxon>Pentapetalae</taxon>
        <taxon>asterids</taxon>
        <taxon>Cornales</taxon>
        <taxon>Nyssaceae</taxon>
        <taxon>Nyssa</taxon>
    </lineage>
</organism>
<dbReference type="Proteomes" id="UP000325577">
    <property type="component" value="Linkage Group LG0"/>
</dbReference>
<proteinExistence type="predicted"/>
<reference evidence="2 3" key="1">
    <citation type="submission" date="2019-09" db="EMBL/GenBank/DDBJ databases">
        <title>A chromosome-level genome assembly of the Chinese tupelo Nyssa sinensis.</title>
        <authorList>
            <person name="Yang X."/>
            <person name="Kang M."/>
            <person name="Yang Y."/>
            <person name="Xiong H."/>
            <person name="Wang M."/>
            <person name="Zhang Z."/>
            <person name="Wang Z."/>
            <person name="Wu H."/>
            <person name="Ma T."/>
            <person name="Liu J."/>
            <person name="Xi Z."/>
        </authorList>
    </citation>
    <scope>NUCLEOTIDE SEQUENCE [LARGE SCALE GENOMIC DNA]</scope>
    <source>
        <strain evidence="2">J267</strain>
        <tissue evidence="2">Leaf</tissue>
    </source>
</reference>
<evidence type="ECO:0000313" key="2">
    <source>
        <dbReference type="EMBL" id="KAA8549408.1"/>
    </source>
</evidence>
<keyword evidence="3" id="KW-1185">Reference proteome</keyword>
<dbReference type="InterPro" id="IPR036063">
    <property type="entry name" value="Smr_dom_sf"/>
</dbReference>
<dbReference type="Pfam" id="PF08590">
    <property type="entry name" value="DUF1771"/>
    <property type="match status" value="1"/>
</dbReference>
<dbReference type="AlphaFoldDB" id="A0A5J5C295"/>
<dbReference type="InterPro" id="IPR013899">
    <property type="entry name" value="DUF1771"/>
</dbReference>
<dbReference type="Gene3D" id="3.30.1370.110">
    <property type="match status" value="1"/>
</dbReference>
<dbReference type="PANTHER" id="PTHR47676">
    <property type="entry name" value="OS01G0225100 PROTEIN"/>
    <property type="match status" value="1"/>
</dbReference>
<sequence>MPKSSEHEPNNMNWRNVVKKIESLGQRFESYPSGAAEPQQHTHAKGDDYQVFRKAPNQHWDSMKSYYQKAATAYSNGEREYAAYLSEQGRLCNKMAREADEKASQEIFEARNKSIENVITIDLHGQHVKQAIQLLKLHLLFGAYVRSVQFVQGYNRMWEPWCGEAKAETVGD</sequence>
<dbReference type="PANTHER" id="PTHR47676:SF1">
    <property type="entry name" value="SMR DOMAIN-CONTAINING PROTEIN"/>
    <property type="match status" value="1"/>
</dbReference>
<dbReference type="EMBL" id="CM018031">
    <property type="protein sequence ID" value="KAA8549408.1"/>
    <property type="molecule type" value="Genomic_DNA"/>
</dbReference>
<dbReference type="InterPro" id="IPR055319">
    <property type="entry name" value="At5g58720-like"/>
</dbReference>
<evidence type="ECO:0000259" key="1">
    <source>
        <dbReference type="SMART" id="SM01162"/>
    </source>
</evidence>
<feature type="domain" description="DUF1771" evidence="1">
    <location>
        <begin position="48"/>
        <end position="113"/>
    </location>
</feature>
<accession>A0A5J5C295</accession>